<dbReference type="AlphaFoldDB" id="A0A401NIR1"/>
<dbReference type="PANTHER" id="PTHR11647">
    <property type="entry name" value="HYDRANTOINASE/DIHYDROPYRIMIDINASE FAMILY MEMBER"/>
    <property type="match status" value="1"/>
</dbReference>
<dbReference type="STRING" id="75743.A0A401NIR1"/>
<keyword evidence="2" id="KW-0597">Phosphoprotein</keyword>
<comment type="similarity">
    <text evidence="1">Belongs to the metallo-dependent hydrolases superfamily. Hydantoinase/dihydropyrimidinase family.</text>
</comment>
<dbReference type="EMBL" id="BFAA01002421">
    <property type="protein sequence ID" value="GCB60745.1"/>
    <property type="molecule type" value="Genomic_DNA"/>
</dbReference>
<evidence type="ECO:0000256" key="2">
    <source>
        <dbReference type="ARBA" id="ARBA00022553"/>
    </source>
</evidence>
<feature type="modified residue" description="N6-carboxylysine" evidence="3">
    <location>
        <position position="156"/>
    </location>
</feature>
<keyword evidence="6" id="KW-1185">Reference proteome</keyword>
<dbReference type="Proteomes" id="UP000288216">
    <property type="component" value="Unassembled WGS sequence"/>
</dbReference>
<dbReference type="InterPro" id="IPR050378">
    <property type="entry name" value="Metallo-dep_Hydrolases_sf"/>
</dbReference>
<evidence type="ECO:0000256" key="1">
    <source>
        <dbReference type="ARBA" id="ARBA00008829"/>
    </source>
</evidence>
<dbReference type="GO" id="GO:0005829">
    <property type="term" value="C:cytosol"/>
    <property type="evidence" value="ECO:0007669"/>
    <property type="project" value="TreeGrafter"/>
</dbReference>
<proteinExistence type="inferred from homology"/>
<dbReference type="FunFam" id="3.20.20.140:FF:000076">
    <property type="entry name" value="Dihydropyrimidinase like 2"/>
    <property type="match status" value="1"/>
</dbReference>
<feature type="domain" description="Amidohydrolase-related" evidence="4">
    <location>
        <begin position="55"/>
        <end position="410"/>
    </location>
</feature>
<dbReference type="GO" id="GO:0006208">
    <property type="term" value="P:pyrimidine nucleobase catabolic process"/>
    <property type="evidence" value="ECO:0007669"/>
    <property type="project" value="TreeGrafter"/>
</dbReference>
<dbReference type="InterPro" id="IPR011059">
    <property type="entry name" value="Metal-dep_hydrolase_composite"/>
</dbReference>
<evidence type="ECO:0000313" key="6">
    <source>
        <dbReference type="Proteomes" id="UP000288216"/>
    </source>
</evidence>
<comment type="PTM">
    <text evidence="3">Carbamylation allows a single lysine to coordinate two divalent metal cations.</text>
</comment>
<protein>
    <recommendedName>
        <fullName evidence="4">Amidohydrolase-related domain-containing protein</fullName>
    </recommendedName>
</protein>
<evidence type="ECO:0000256" key="3">
    <source>
        <dbReference type="PIRSR" id="PIRSR611778-50"/>
    </source>
</evidence>
<dbReference type="PANTHER" id="PTHR11647:SF50">
    <property type="entry name" value="DIHYDROPYRIMIDINASE"/>
    <property type="match status" value="1"/>
</dbReference>
<comment type="caution">
    <text evidence="5">The sequence shown here is derived from an EMBL/GenBank/DDBJ whole genome shotgun (WGS) entry which is preliminary data.</text>
</comment>
<dbReference type="CDD" id="cd01314">
    <property type="entry name" value="D-HYD"/>
    <property type="match status" value="1"/>
</dbReference>
<name>A0A401NIR1_SCYTO</name>
<dbReference type="InterPro" id="IPR011778">
    <property type="entry name" value="Hydantoinase/dihydroPyrase"/>
</dbReference>
<sequence length="461" mass="51054">MSGGSSGILIRGGKVVNEDNSLLADVYIEDGLIQAVGTNLPVPQRGRVIDATDKLVLPGGIDTHTHMQFPFMGYEAVDDFYHGTKAAVAGGTTMILDFVVPHKGVSLLESYDKWRSWADPKVCCDYSFHVAVTWWSAKVKDEMEILVKEKGVNSFKMFMAYKGVFMLQDNELYSVFCHCKELGAIAQVHAENGHLIEEGAKKLLSKGITGPEGHELCRPEEVEAEATQRAITIANCINCPLYIVHVMSKSAANVIVSARREGKVVFGEPIAASLGTDGTHYWNKDWRTAAAYVMGPPLRPDPTTPGYLMDLLAKYSMKLGSFTETFEHSGKMDENRFVAVTSTNAAKIFNLYPRKGRIAKGSDADIVIWDPCAVRTISAKTHHQAVDFNIFEGLVCHGVALVTISRGKVVYEDGILHVERGDGKYIPRKPFAEYVFKRIKQRDQVCQPTARLALVNIYPFW</sequence>
<dbReference type="InterPro" id="IPR006680">
    <property type="entry name" value="Amidohydro-rel"/>
</dbReference>
<dbReference type="OMA" id="RSSIKVH"/>
<dbReference type="FunFam" id="3.20.20.140:FF:000217">
    <property type="entry name" value="Dihydropyrimidinase-related protein 1"/>
    <property type="match status" value="1"/>
</dbReference>
<dbReference type="SUPFAM" id="SSF51338">
    <property type="entry name" value="Composite domain of metallo-dependent hydrolases"/>
    <property type="match status" value="2"/>
</dbReference>
<dbReference type="InterPro" id="IPR032466">
    <property type="entry name" value="Metal_Hydrolase"/>
</dbReference>
<dbReference type="Gene3D" id="3.20.20.140">
    <property type="entry name" value="Metal-dependent hydrolases"/>
    <property type="match status" value="2"/>
</dbReference>
<gene>
    <name evidence="5" type="ORF">scyTo_0006920</name>
</gene>
<organism evidence="5 6">
    <name type="scientific">Scyliorhinus torazame</name>
    <name type="common">Cloudy catshark</name>
    <name type="synonym">Catulus torazame</name>
    <dbReference type="NCBI Taxonomy" id="75743"/>
    <lineage>
        <taxon>Eukaryota</taxon>
        <taxon>Metazoa</taxon>
        <taxon>Chordata</taxon>
        <taxon>Craniata</taxon>
        <taxon>Vertebrata</taxon>
        <taxon>Chondrichthyes</taxon>
        <taxon>Elasmobranchii</taxon>
        <taxon>Galeomorphii</taxon>
        <taxon>Galeoidea</taxon>
        <taxon>Carcharhiniformes</taxon>
        <taxon>Scyliorhinidae</taxon>
        <taxon>Scyliorhinus</taxon>
    </lineage>
</organism>
<dbReference type="GO" id="GO:0004157">
    <property type="term" value="F:dihydropyrimidinase activity"/>
    <property type="evidence" value="ECO:0007669"/>
    <property type="project" value="TreeGrafter"/>
</dbReference>
<evidence type="ECO:0000313" key="5">
    <source>
        <dbReference type="EMBL" id="GCB60745.1"/>
    </source>
</evidence>
<dbReference type="Pfam" id="PF01979">
    <property type="entry name" value="Amidohydro_1"/>
    <property type="match status" value="1"/>
</dbReference>
<dbReference type="OrthoDB" id="10258955at2759"/>
<reference evidence="5 6" key="1">
    <citation type="journal article" date="2018" name="Nat. Ecol. Evol.">
        <title>Shark genomes provide insights into elasmobranch evolution and the origin of vertebrates.</title>
        <authorList>
            <person name="Hara Y"/>
            <person name="Yamaguchi K"/>
            <person name="Onimaru K"/>
            <person name="Kadota M"/>
            <person name="Koyanagi M"/>
            <person name="Keeley SD"/>
            <person name="Tatsumi K"/>
            <person name="Tanaka K"/>
            <person name="Motone F"/>
            <person name="Kageyama Y"/>
            <person name="Nozu R"/>
            <person name="Adachi N"/>
            <person name="Nishimura O"/>
            <person name="Nakagawa R"/>
            <person name="Tanegashima C"/>
            <person name="Kiyatake I"/>
            <person name="Matsumoto R"/>
            <person name="Murakumo K"/>
            <person name="Nishida K"/>
            <person name="Terakita A"/>
            <person name="Kuratani S"/>
            <person name="Sato K"/>
            <person name="Hyodo S Kuraku.S."/>
        </authorList>
    </citation>
    <scope>NUCLEOTIDE SEQUENCE [LARGE SCALE GENOMIC DNA]</scope>
</reference>
<evidence type="ECO:0000259" key="4">
    <source>
        <dbReference type="Pfam" id="PF01979"/>
    </source>
</evidence>
<accession>A0A401NIR1</accession>
<dbReference type="SUPFAM" id="SSF51556">
    <property type="entry name" value="Metallo-dependent hydrolases"/>
    <property type="match status" value="1"/>
</dbReference>